<keyword evidence="3" id="KW-1185">Reference proteome</keyword>
<dbReference type="AlphaFoldDB" id="A0A0P9C7B1"/>
<dbReference type="Proteomes" id="UP000183104">
    <property type="component" value="Unassembled WGS sequence"/>
</dbReference>
<gene>
    <name evidence="2" type="ORF">SAMN05661077_2090</name>
</gene>
<dbReference type="STRING" id="381306.AN478_03445"/>
<keyword evidence="1" id="KW-0472">Membrane</keyword>
<organism evidence="2 3">
    <name type="scientific">Thiohalorhabdus denitrificans</name>
    <dbReference type="NCBI Taxonomy" id="381306"/>
    <lineage>
        <taxon>Bacteria</taxon>
        <taxon>Pseudomonadati</taxon>
        <taxon>Pseudomonadota</taxon>
        <taxon>Gammaproteobacteria</taxon>
        <taxon>Thiohalorhabdales</taxon>
        <taxon>Thiohalorhabdaceae</taxon>
        <taxon>Thiohalorhabdus</taxon>
    </lineage>
</organism>
<accession>A0A0P9C7B1</accession>
<evidence type="ECO:0000313" key="3">
    <source>
        <dbReference type="Proteomes" id="UP000183104"/>
    </source>
</evidence>
<feature type="transmembrane region" description="Helical" evidence="1">
    <location>
        <begin position="90"/>
        <end position="110"/>
    </location>
</feature>
<dbReference type="OrthoDB" id="10006726at2"/>
<reference evidence="3" key="1">
    <citation type="submission" date="2016-10" db="EMBL/GenBank/DDBJ databases">
        <authorList>
            <person name="Varghese N."/>
        </authorList>
    </citation>
    <scope>NUCLEOTIDE SEQUENCE [LARGE SCALE GENOMIC DNA]</scope>
    <source>
        <strain evidence="3">HL 19</strain>
    </source>
</reference>
<evidence type="ECO:0000256" key="1">
    <source>
        <dbReference type="SAM" id="Phobius"/>
    </source>
</evidence>
<protein>
    <submittedName>
        <fullName evidence="2">Uncharacterized protein</fullName>
    </submittedName>
</protein>
<keyword evidence="1" id="KW-1133">Transmembrane helix</keyword>
<dbReference type="RefSeq" id="WP_054965235.1">
    <property type="nucleotide sequence ID" value="NZ_FMUN01000005.1"/>
</dbReference>
<name>A0A0P9C7B1_9GAMM</name>
<evidence type="ECO:0000313" key="2">
    <source>
        <dbReference type="EMBL" id="SCY42080.1"/>
    </source>
</evidence>
<keyword evidence="1" id="KW-0812">Transmembrane</keyword>
<sequence>MTEHGELSHRVVLTTPDLPAAGQAVTALTEAGIEGRHIRVFHQQLPGGVDAEQAPEHFGQLTSPWLWARKGALYALPLGLLLWATGFHWLWLPGVVAIGAVWGWFARFYLDLFQGDQTEKLEELGIPKEDAPFWQTHVTDGGTLLVITLPAAQVPVAVDALEHAGFADRRIYLP</sequence>
<proteinExistence type="predicted"/>
<dbReference type="EMBL" id="FMUN01000005">
    <property type="protein sequence ID" value="SCY42080.1"/>
    <property type="molecule type" value="Genomic_DNA"/>
</dbReference>